<organism evidence="6">
    <name type="scientific">Cryptococcus bacillisporus CA1280</name>
    <dbReference type="NCBI Taxonomy" id="1296109"/>
    <lineage>
        <taxon>Eukaryota</taxon>
        <taxon>Fungi</taxon>
        <taxon>Dikarya</taxon>
        <taxon>Basidiomycota</taxon>
        <taxon>Agaricomycotina</taxon>
        <taxon>Tremellomycetes</taxon>
        <taxon>Tremellales</taxon>
        <taxon>Cryptococcaceae</taxon>
        <taxon>Cryptococcus</taxon>
        <taxon>Cryptococcus gattii species complex</taxon>
    </lineage>
</organism>
<dbReference type="PANTHER" id="PTHR10746:SF6">
    <property type="entry name" value="LARGE RIBOSOMAL SUBUNIT PROTEIN UL4M"/>
    <property type="match status" value="1"/>
</dbReference>
<evidence type="ECO:0000256" key="2">
    <source>
        <dbReference type="ARBA" id="ARBA00022980"/>
    </source>
</evidence>
<dbReference type="PANTHER" id="PTHR10746">
    <property type="entry name" value="50S RIBOSOMAL PROTEIN L4"/>
    <property type="match status" value="1"/>
</dbReference>
<gene>
    <name evidence="6" type="ORF">I312_00399</name>
</gene>
<proteinExistence type="inferred from homology"/>
<sequence length="407" mass="43911">MKRAARLVPAVSQPLRQCARPAYIPRPTPGPSSSPLALHAFRFASTAPPSAPAQPIESPQDLPPNINLEGLAQEADGEIERALAESDANLATWFPTQSGRHEPILLPVSSLASSTPTLPSDSNVVIALPPDVFAQPIRRDILHRCVVWYLSQLRSGTKSTKSRSTVAYSGRKLIPQKGTGKARAGDASSGTRRGGAPIHPIFPKNWAQALPRKVRDLGMRIALSSKLQAGLLRVVPNLNEAGWKGTNEAKRALADGLAFPEAEASEKVQATKSDVEPLAKDAVEAVEKVNELEGTIPEVTPPAIEPVSIPRFGPAKDLSVLFLYSPFKPSDEIADFIRVTRNIPGVEVLSTEEVQVYDILKYRWLVMEGGAVDWFGDDVFGVDGFEGFEDTNGVEAVDLAREEALKA</sequence>
<name>A0A0D0VVE8_CRYGA</name>
<accession>A0A0D0VVE8</accession>
<dbReference type="HOGENOM" id="CLU_824358_0_0_1"/>
<evidence type="ECO:0000256" key="1">
    <source>
        <dbReference type="ARBA" id="ARBA00010528"/>
    </source>
</evidence>
<dbReference type="Gene3D" id="3.40.1370.10">
    <property type="match status" value="1"/>
</dbReference>
<evidence type="ECO:0000313" key="6">
    <source>
        <dbReference type="EMBL" id="KIR50459.1"/>
    </source>
</evidence>
<protein>
    <recommendedName>
        <fullName evidence="4">Large ribosomal subunit protein uL4m</fullName>
    </recommendedName>
</protein>
<feature type="region of interest" description="Disordered" evidence="5">
    <location>
        <begin position="176"/>
        <end position="198"/>
    </location>
</feature>
<dbReference type="InterPro" id="IPR013005">
    <property type="entry name" value="Ribosomal_uL4-like"/>
</dbReference>
<dbReference type="GO" id="GO:0005840">
    <property type="term" value="C:ribosome"/>
    <property type="evidence" value="ECO:0007669"/>
    <property type="project" value="UniProtKB-KW"/>
</dbReference>
<dbReference type="InterPro" id="IPR023574">
    <property type="entry name" value="Ribosomal_uL4_dom_sf"/>
</dbReference>
<keyword evidence="2" id="KW-0689">Ribosomal protein</keyword>
<dbReference type="AlphaFoldDB" id="A0A0D0VVE8"/>
<reference evidence="6" key="1">
    <citation type="submission" date="2015-01" db="EMBL/GenBank/DDBJ databases">
        <title>The Genome Sequence of Cryptococcus gattii CA1280.</title>
        <authorList>
            <consortium name="The Broad Institute Genomics Platform"/>
            <person name="Cuomo C."/>
            <person name="Litvintseva A."/>
            <person name="Chen Y."/>
            <person name="Heitman J."/>
            <person name="Sun S."/>
            <person name="Springer D."/>
            <person name="Dromer F."/>
            <person name="Young S."/>
            <person name="Zeng Q."/>
            <person name="Gargeya S."/>
            <person name="Abouelleil A."/>
            <person name="Alvarado L."/>
            <person name="Chapman S.B."/>
            <person name="Gainer-Dewar J."/>
            <person name="Goldberg J."/>
            <person name="Griggs A."/>
            <person name="Gujja S."/>
            <person name="Hansen M."/>
            <person name="Howarth C."/>
            <person name="Imamovic A."/>
            <person name="Larimer J."/>
            <person name="Murphy C."/>
            <person name="Naylor J."/>
            <person name="Pearson M."/>
            <person name="Priest M."/>
            <person name="Roberts A."/>
            <person name="Saif S."/>
            <person name="Shea T."/>
            <person name="Sykes S."/>
            <person name="Wortman J."/>
            <person name="Nusbaum C."/>
            <person name="Birren B."/>
        </authorList>
    </citation>
    <scope>NUCLEOTIDE SEQUENCE [LARGE SCALE GENOMIC DNA]</scope>
    <source>
        <strain evidence="6">CA1280</strain>
    </source>
</reference>
<dbReference type="GO" id="GO:0006412">
    <property type="term" value="P:translation"/>
    <property type="evidence" value="ECO:0007669"/>
    <property type="project" value="InterPro"/>
</dbReference>
<keyword evidence="3" id="KW-0687">Ribonucleoprotein</keyword>
<dbReference type="OrthoDB" id="275876at2759"/>
<evidence type="ECO:0000256" key="5">
    <source>
        <dbReference type="SAM" id="MobiDB-lite"/>
    </source>
</evidence>
<comment type="similarity">
    <text evidence="1">Belongs to the universal ribosomal protein uL4 family.</text>
</comment>
<evidence type="ECO:0000256" key="3">
    <source>
        <dbReference type="ARBA" id="ARBA00023274"/>
    </source>
</evidence>
<dbReference type="GO" id="GO:1990904">
    <property type="term" value="C:ribonucleoprotein complex"/>
    <property type="evidence" value="ECO:0007669"/>
    <property type="project" value="UniProtKB-KW"/>
</dbReference>
<dbReference type="SUPFAM" id="SSF52166">
    <property type="entry name" value="Ribosomal protein L4"/>
    <property type="match status" value="1"/>
</dbReference>
<dbReference type="Pfam" id="PF00573">
    <property type="entry name" value="Ribosomal_L4"/>
    <property type="match status" value="1"/>
</dbReference>
<dbReference type="InterPro" id="IPR002136">
    <property type="entry name" value="Ribosomal_uL4"/>
</dbReference>
<dbReference type="EMBL" id="KN847973">
    <property type="protein sequence ID" value="KIR50459.1"/>
    <property type="molecule type" value="Genomic_DNA"/>
</dbReference>
<evidence type="ECO:0000256" key="4">
    <source>
        <dbReference type="ARBA" id="ARBA00040565"/>
    </source>
</evidence>
<dbReference type="GO" id="GO:0003735">
    <property type="term" value="F:structural constituent of ribosome"/>
    <property type="evidence" value="ECO:0007669"/>
    <property type="project" value="InterPro"/>
</dbReference>